<accession>A0AA42CW11</accession>
<evidence type="ECO:0000313" key="13">
    <source>
        <dbReference type="Proteomes" id="UP001165678"/>
    </source>
</evidence>
<evidence type="ECO:0000256" key="7">
    <source>
        <dbReference type="ARBA" id="ARBA00022989"/>
    </source>
</evidence>
<comment type="function">
    <text evidence="11">High affinity, high specificity proton-dependent sulfate transporter, which mediates sulfate uptake. Provides the sulfur source for the cysteine synthesis pathway.</text>
</comment>
<proteinExistence type="inferred from homology"/>
<organism evidence="12 13">
    <name type="scientific">Larsenimonas rhizosphaerae</name>
    <dbReference type="NCBI Taxonomy" id="2944682"/>
    <lineage>
        <taxon>Bacteria</taxon>
        <taxon>Pseudomonadati</taxon>
        <taxon>Pseudomonadota</taxon>
        <taxon>Gammaproteobacteria</taxon>
        <taxon>Oceanospirillales</taxon>
        <taxon>Halomonadaceae</taxon>
        <taxon>Larsenimonas</taxon>
    </lineage>
</organism>
<evidence type="ECO:0000256" key="3">
    <source>
        <dbReference type="ARBA" id="ARBA00022475"/>
    </source>
</evidence>
<keyword evidence="6 11" id="KW-0812">Transmembrane</keyword>
<keyword evidence="2 11" id="KW-0813">Transport</keyword>
<reference evidence="12" key="1">
    <citation type="submission" date="2022-11" db="EMBL/GenBank/DDBJ databases">
        <title>Larsenimonas rhizosphaerae sp. nov., isolated from a tidal mudflat.</title>
        <authorList>
            <person name="Lee S.D."/>
            <person name="Kim I.S."/>
        </authorList>
    </citation>
    <scope>NUCLEOTIDE SEQUENCE</scope>
    <source>
        <strain evidence="12">GH2-1</strain>
    </source>
</reference>
<protein>
    <recommendedName>
        <fullName evidence="11">Sulfate transporter CysZ</fullName>
    </recommendedName>
</protein>
<dbReference type="HAMAP" id="MF_00468">
    <property type="entry name" value="CysZ"/>
    <property type="match status" value="1"/>
</dbReference>
<evidence type="ECO:0000256" key="5">
    <source>
        <dbReference type="ARBA" id="ARBA00022605"/>
    </source>
</evidence>
<evidence type="ECO:0000256" key="1">
    <source>
        <dbReference type="ARBA" id="ARBA00004141"/>
    </source>
</evidence>
<name>A0AA42CW11_9GAMM</name>
<dbReference type="InterPro" id="IPR050480">
    <property type="entry name" value="CysZ-like"/>
</dbReference>
<keyword evidence="13" id="KW-1185">Reference proteome</keyword>
<evidence type="ECO:0000256" key="9">
    <source>
        <dbReference type="ARBA" id="ARBA00023136"/>
    </source>
</evidence>
<feature type="transmembrane region" description="Helical" evidence="11">
    <location>
        <begin position="23"/>
        <end position="43"/>
    </location>
</feature>
<evidence type="ECO:0000256" key="2">
    <source>
        <dbReference type="ARBA" id="ARBA00022448"/>
    </source>
</evidence>
<keyword evidence="8 11" id="KW-0764">Sulfate transport</keyword>
<evidence type="ECO:0000256" key="8">
    <source>
        <dbReference type="ARBA" id="ARBA00023032"/>
    </source>
</evidence>
<dbReference type="InterPro" id="IPR022985">
    <property type="entry name" value="Sulfate_CysZ"/>
</dbReference>
<gene>
    <name evidence="11 12" type="primary">cysZ</name>
    <name evidence="12" type="ORF">OQ287_14435</name>
</gene>
<dbReference type="Pfam" id="PF07264">
    <property type="entry name" value="EI24"/>
    <property type="match status" value="1"/>
</dbReference>
<comment type="similarity">
    <text evidence="11">Belongs to the CysZ family.</text>
</comment>
<keyword evidence="7 11" id="KW-1133">Transmembrane helix</keyword>
<dbReference type="GO" id="GO:0000103">
    <property type="term" value="P:sulfate assimilation"/>
    <property type="evidence" value="ECO:0007669"/>
    <property type="project" value="InterPro"/>
</dbReference>
<dbReference type="PANTHER" id="PTHR37468">
    <property type="entry name" value="SULFATE TRANSPORTER CYSZ"/>
    <property type="match status" value="1"/>
</dbReference>
<dbReference type="PANTHER" id="PTHR37468:SF1">
    <property type="entry name" value="SULFATE TRANSPORTER CYSZ"/>
    <property type="match status" value="1"/>
</dbReference>
<dbReference type="RefSeq" id="WP_250938119.1">
    <property type="nucleotide sequence ID" value="NZ_JAMLJK010000002.1"/>
</dbReference>
<dbReference type="Proteomes" id="UP001165678">
    <property type="component" value="Unassembled WGS sequence"/>
</dbReference>
<evidence type="ECO:0000256" key="10">
    <source>
        <dbReference type="ARBA" id="ARBA00023192"/>
    </source>
</evidence>
<keyword evidence="9 11" id="KW-0472">Membrane</keyword>
<keyword evidence="3 11" id="KW-1003">Cell membrane</keyword>
<feature type="transmembrane region" description="Helical" evidence="11">
    <location>
        <begin position="133"/>
        <end position="152"/>
    </location>
</feature>
<keyword evidence="10 11" id="KW-0198">Cysteine biosynthesis</keyword>
<comment type="subcellular location">
    <subcellularLocation>
        <location evidence="11">Cell inner membrane</location>
        <topology evidence="11">Multi-pass membrane protein</topology>
    </subcellularLocation>
    <subcellularLocation>
        <location evidence="1">Membrane</location>
        <topology evidence="1">Multi-pass membrane protein</topology>
    </subcellularLocation>
</comment>
<dbReference type="GO" id="GO:0019344">
    <property type="term" value="P:cysteine biosynthetic process"/>
    <property type="evidence" value="ECO:0007669"/>
    <property type="project" value="UniProtKB-UniRule"/>
</dbReference>
<keyword evidence="5 11" id="KW-0028">Amino-acid biosynthesis</keyword>
<dbReference type="InterPro" id="IPR059112">
    <property type="entry name" value="CysZ/EI24"/>
</dbReference>
<evidence type="ECO:0000313" key="12">
    <source>
        <dbReference type="EMBL" id="MCX2525441.1"/>
    </source>
</evidence>
<comment type="caution">
    <text evidence="12">The sequence shown here is derived from an EMBL/GenBank/DDBJ whole genome shotgun (WGS) entry which is preliminary data.</text>
</comment>
<evidence type="ECO:0000256" key="4">
    <source>
        <dbReference type="ARBA" id="ARBA00022519"/>
    </source>
</evidence>
<dbReference type="NCBIfam" id="NF003433">
    <property type="entry name" value="PRK04949.1"/>
    <property type="match status" value="1"/>
</dbReference>
<feature type="transmembrane region" description="Helical" evidence="11">
    <location>
        <begin position="195"/>
        <end position="218"/>
    </location>
</feature>
<evidence type="ECO:0000256" key="6">
    <source>
        <dbReference type="ARBA" id="ARBA00022692"/>
    </source>
</evidence>
<dbReference type="AlphaFoldDB" id="A0AA42CW11"/>
<feature type="transmembrane region" description="Helical" evidence="11">
    <location>
        <begin position="63"/>
        <end position="92"/>
    </location>
</feature>
<keyword evidence="4 11" id="KW-0997">Cell inner membrane</keyword>
<dbReference type="GO" id="GO:0009675">
    <property type="term" value="F:high-affinity sulfate:proton symporter activity"/>
    <property type="evidence" value="ECO:0007669"/>
    <property type="project" value="TreeGrafter"/>
</dbReference>
<dbReference type="EMBL" id="JAPIVE010000004">
    <property type="protein sequence ID" value="MCX2525441.1"/>
    <property type="molecule type" value="Genomic_DNA"/>
</dbReference>
<sequence>MVSAIASLERGLRMVFQPGCRRYVFAPLVINLLIYVLAIWWMVGRFEGWIAYWMMQVPSWLSWLEWLIWPLVVLSLLVIAFFSFTLVATLIASPFYGFLAEKLDAQVSGVPVEDDRSLAKQALDSLGRECRKLGYFLPRMLILVIIGFIPGVNILSPLLWALFSAWSMAIQYLDYPMDLHRVSFNDMKARLRKKWWQSLTFGGVVALGMLIPLLNLLIMPAAVAASVTFWHGHYRRLGVTK</sequence>
<dbReference type="GO" id="GO:0005886">
    <property type="term" value="C:plasma membrane"/>
    <property type="evidence" value="ECO:0007669"/>
    <property type="project" value="UniProtKB-SubCell"/>
</dbReference>
<evidence type="ECO:0000256" key="11">
    <source>
        <dbReference type="HAMAP-Rule" id="MF_00468"/>
    </source>
</evidence>